<gene>
    <name evidence="3" type="ORF">Tci_575854</name>
</gene>
<dbReference type="AlphaFoldDB" id="A0A699J1Z7"/>
<feature type="region of interest" description="Disordered" evidence="2">
    <location>
        <begin position="95"/>
        <end position="114"/>
    </location>
</feature>
<keyword evidence="1" id="KW-0175">Coiled coil</keyword>
<dbReference type="SUPFAM" id="SSF56672">
    <property type="entry name" value="DNA/RNA polymerases"/>
    <property type="match status" value="1"/>
</dbReference>
<organism evidence="3">
    <name type="scientific">Tanacetum cinerariifolium</name>
    <name type="common">Dalmatian daisy</name>
    <name type="synonym">Chrysanthemum cinerariifolium</name>
    <dbReference type="NCBI Taxonomy" id="118510"/>
    <lineage>
        <taxon>Eukaryota</taxon>
        <taxon>Viridiplantae</taxon>
        <taxon>Streptophyta</taxon>
        <taxon>Embryophyta</taxon>
        <taxon>Tracheophyta</taxon>
        <taxon>Spermatophyta</taxon>
        <taxon>Magnoliopsida</taxon>
        <taxon>eudicotyledons</taxon>
        <taxon>Gunneridae</taxon>
        <taxon>Pentapetalae</taxon>
        <taxon>asterids</taxon>
        <taxon>campanulids</taxon>
        <taxon>Asterales</taxon>
        <taxon>Asteraceae</taxon>
        <taxon>Asteroideae</taxon>
        <taxon>Anthemideae</taxon>
        <taxon>Anthemidinae</taxon>
        <taxon>Tanacetum</taxon>
    </lineage>
</organism>
<evidence type="ECO:0000256" key="1">
    <source>
        <dbReference type="SAM" id="Coils"/>
    </source>
</evidence>
<keyword evidence="3" id="KW-0548">Nucleotidyltransferase</keyword>
<dbReference type="PANTHER" id="PTHR24559">
    <property type="entry name" value="TRANSPOSON TY3-I GAG-POL POLYPROTEIN"/>
    <property type="match status" value="1"/>
</dbReference>
<dbReference type="PANTHER" id="PTHR24559:SF444">
    <property type="entry name" value="REVERSE TRANSCRIPTASE DOMAIN-CONTAINING PROTEIN"/>
    <property type="match status" value="1"/>
</dbReference>
<dbReference type="EMBL" id="BKCJ010359555">
    <property type="protein sequence ID" value="GFA03882.1"/>
    <property type="molecule type" value="Genomic_DNA"/>
</dbReference>
<evidence type="ECO:0000313" key="3">
    <source>
        <dbReference type="EMBL" id="GFA03882.1"/>
    </source>
</evidence>
<dbReference type="InterPro" id="IPR043128">
    <property type="entry name" value="Rev_trsase/Diguanyl_cyclase"/>
</dbReference>
<proteinExistence type="predicted"/>
<dbReference type="Gene3D" id="3.30.70.270">
    <property type="match status" value="1"/>
</dbReference>
<accession>A0A699J1Z7</accession>
<comment type="caution">
    <text evidence="3">The sequence shown here is derived from an EMBL/GenBank/DDBJ whole genome shotgun (WGS) entry which is preliminary data.</text>
</comment>
<feature type="compositionally biased region" description="Basic and acidic residues" evidence="2">
    <location>
        <begin position="105"/>
        <end position="114"/>
    </location>
</feature>
<keyword evidence="3" id="KW-0808">Transferase</keyword>
<feature type="coiled-coil region" evidence="1">
    <location>
        <begin position="129"/>
        <end position="163"/>
    </location>
</feature>
<keyword evidence="3" id="KW-0695">RNA-directed DNA polymerase</keyword>
<feature type="region of interest" description="Disordered" evidence="2">
    <location>
        <begin position="395"/>
        <end position="423"/>
    </location>
</feature>
<feature type="compositionally biased region" description="Polar residues" evidence="2">
    <location>
        <begin position="95"/>
        <end position="104"/>
    </location>
</feature>
<name>A0A699J1Z7_TANCI</name>
<dbReference type="GO" id="GO:0003964">
    <property type="term" value="F:RNA-directed DNA polymerase activity"/>
    <property type="evidence" value="ECO:0007669"/>
    <property type="project" value="UniProtKB-KW"/>
</dbReference>
<evidence type="ECO:0000256" key="2">
    <source>
        <dbReference type="SAM" id="MobiDB-lite"/>
    </source>
</evidence>
<reference evidence="3" key="1">
    <citation type="journal article" date="2019" name="Sci. Rep.">
        <title>Draft genome of Tanacetum cinerariifolium, the natural source of mosquito coil.</title>
        <authorList>
            <person name="Yamashiro T."/>
            <person name="Shiraishi A."/>
            <person name="Satake H."/>
            <person name="Nakayama K."/>
        </authorList>
    </citation>
    <scope>NUCLEOTIDE SEQUENCE</scope>
</reference>
<protein>
    <submittedName>
        <fullName evidence="3">Reverse transcriptase domain-containing protein</fullName>
    </submittedName>
</protein>
<sequence length="485" mass="56393">MTVITNDENEIVPTRLVIGWRVCIDYRKLNEATRKDHFPLPFMDQMLERLAGKEFYCFLNGFSDLKELTEYNCHIFFNDNEDHSVQSKEYLENPSNKIATSNSNQEKEEPPQDSNIRKLIKEECSIEVCEEQKQDMEDTILDIEVCEEQKQDMEDTILELVEICRQKELYCMHDNVDDLIESALNFKLLLINSQHLNTEKQEVKNVVEQPTERRTRIEKSLQNFRVIHKSSISLNNTSQISLVHAVAPILSTEKPEYSPKDKKECDMHVYENPLICDDYSEIFFDSKTDDDISSDDDTFEDIEYIEASLPDPDIVSVEEENVVYQEEEKERLINVVKNDNSDDLLNDPLLEEADLFLASDNSIPSGIENFAYDSEGDIRFLEALLINDSIPFSNNESSESDFDNPSIPRPPPEPPDFEPDSREEMSVVMNDSDEFDVSNDENDDYFSFMFVIWIFMPYLIYPKVFSFLLSDESEDTIFDPGFTPH</sequence>
<dbReference type="InterPro" id="IPR053134">
    <property type="entry name" value="RNA-dir_DNA_polymerase"/>
</dbReference>
<dbReference type="InterPro" id="IPR043502">
    <property type="entry name" value="DNA/RNA_pol_sf"/>
</dbReference>